<dbReference type="EMBL" id="PDCK01000042">
    <property type="protein sequence ID" value="PRQ38943.1"/>
    <property type="molecule type" value="Genomic_DNA"/>
</dbReference>
<dbReference type="Proteomes" id="UP000238479">
    <property type="component" value="Chromosome 4"/>
</dbReference>
<keyword evidence="2" id="KW-1185">Reference proteome</keyword>
<evidence type="ECO:0000313" key="2">
    <source>
        <dbReference type="Proteomes" id="UP000238479"/>
    </source>
</evidence>
<evidence type="ECO:0000313" key="1">
    <source>
        <dbReference type="EMBL" id="PRQ38943.1"/>
    </source>
</evidence>
<reference evidence="1 2" key="1">
    <citation type="journal article" date="2018" name="Nat. Genet.">
        <title>The Rosa genome provides new insights in the design of modern roses.</title>
        <authorList>
            <person name="Bendahmane M."/>
        </authorList>
    </citation>
    <scope>NUCLEOTIDE SEQUENCE [LARGE SCALE GENOMIC DNA]</scope>
    <source>
        <strain evidence="2">cv. Old Blush</strain>
    </source>
</reference>
<protein>
    <submittedName>
        <fullName evidence="1">Uncharacterized protein</fullName>
    </submittedName>
</protein>
<gene>
    <name evidence="1" type="ORF">RchiOBHm_Chr4g0419541</name>
</gene>
<accession>A0A2P6QXL7</accession>
<comment type="caution">
    <text evidence="1">The sequence shown here is derived from an EMBL/GenBank/DDBJ whole genome shotgun (WGS) entry which is preliminary data.</text>
</comment>
<organism evidence="1 2">
    <name type="scientific">Rosa chinensis</name>
    <name type="common">China rose</name>
    <dbReference type="NCBI Taxonomy" id="74649"/>
    <lineage>
        <taxon>Eukaryota</taxon>
        <taxon>Viridiplantae</taxon>
        <taxon>Streptophyta</taxon>
        <taxon>Embryophyta</taxon>
        <taxon>Tracheophyta</taxon>
        <taxon>Spermatophyta</taxon>
        <taxon>Magnoliopsida</taxon>
        <taxon>eudicotyledons</taxon>
        <taxon>Gunneridae</taxon>
        <taxon>Pentapetalae</taxon>
        <taxon>rosids</taxon>
        <taxon>fabids</taxon>
        <taxon>Rosales</taxon>
        <taxon>Rosaceae</taxon>
        <taxon>Rosoideae</taxon>
        <taxon>Rosoideae incertae sedis</taxon>
        <taxon>Rosa</taxon>
    </lineage>
</organism>
<dbReference type="Gramene" id="PRQ38943">
    <property type="protein sequence ID" value="PRQ38943"/>
    <property type="gene ID" value="RchiOBHm_Chr4g0419541"/>
</dbReference>
<name>A0A2P6QXL7_ROSCH</name>
<sequence>MRIGSSAPQVCTSSQKGSLRHSIKHLVCICQSLRLVMTVLNRIAHRRSIYQQQAQTITGSWGLNLILRRNSGRLLRIGHVAPRGSSRCQMKHSLKVL</sequence>
<proteinExistence type="predicted"/>
<dbReference type="AlphaFoldDB" id="A0A2P6QXL7"/>